<evidence type="ECO:0000313" key="2">
    <source>
        <dbReference type="EMBL" id="GLY87997.1"/>
    </source>
</evidence>
<proteinExistence type="predicted"/>
<evidence type="ECO:0000256" key="1">
    <source>
        <dbReference type="SAM" id="Phobius"/>
    </source>
</evidence>
<feature type="transmembrane region" description="Helical" evidence="1">
    <location>
        <begin position="41"/>
        <end position="59"/>
    </location>
</feature>
<protein>
    <submittedName>
        <fullName evidence="2">Membrane protein</fullName>
    </submittedName>
</protein>
<accession>A0A9W6W2M1</accession>
<gene>
    <name evidence="2" type="ORF">Airi02_059260</name>
</gene>
<organism evidence="2 3">
    <name type="scientific">Actinoallomurus iriomotensis</name>
    <dbReference type="NCBI Taxonomy" id="478107"/>
    <lineage>
        <taxon>Bacteria</taxon>
        <taxon>Bacillati</taxon>
        <taxon>Actinomycetota</taxon>
        <taxon>Actinomycetes</taxon>
        <taxon>Streptosporangiales</taxon>
        <taxon>Thermomonosporaceae</taxon>
        <taxon>Actinoallomurus</taxon>
    </lineage>
</organism>
<keyword evidence="1" id="KW-1133">Transmembrane helix</keyword>
<feature type="transmembrane region" description="Helical" evidence="1">
    <location>
        <begin position="65"/>
        <end position="83"/>
    </location>
</feature>
<name>A0A9W6W2M1_9ACTN</name>
<keyword evidence="1" id="KW-0812">Transmembrane</keyword>
<reference evidence="2" key="1">
    <citation type="submission" date="2023-03" db="EMBL/GenBank/DDBJ databases">
        <title>Actinoallomurus iriomotensis NBRC 103684.</title>
        <authorList>
            <person name="Ichikawa N."/>
            <person name="Sato H."/>
            <person name="Tonouchi N."/>
        </authorList>
    </citation>
    <scope>NUCLEOTIDE SEQUENCE</scope>
    <source>
        <strain evidence="2">NBRC 103684</strain>
    </source>
</reference>
<keyword evidence="3" id="KW-1185">Reference proteome</keyword>
<sequence>MGSPRSPAERASRAPIVERTTVTTIASNSIAGTASTLRRLYFVRFGFAILWALVMFTTASELGPLAVTLLVLYPLFDVGAAVIDARASRTTGSPVLLYVNIAVSLLTAAGVAIACASGIPAVLRVWGAWAVVAGLVQLIVGVTRRTMGGQWPMIISGGISVLAGGSFIIGASAENPTLTNAAGYAIPGGVFFLISAIRLSRAAKGADR</sequence>
<dbReference type="EMBL" id="BSTK01000009">
    <property type="protein sequence ID" value="GLY87997.1"/>
    <property type="molecule type" value="Genomic_DNA"/>
</dbReference>
<dbReference type="Proteomes" id="UP001165074">
    <property type="component" value="Unassembled WGS sequence"/>
</dbReference>
<dbReference type="AlphaFoldDB" id="A0A9W6W2M1"/>
<evidence type="ECO:0000313" key="3">
    <source>
        <dbReference type="Proteomes" id="UP001165074"/>
    </source>
</evidence>
<feature type="transmembrane region" description="Helical" evidence="1">
    <location>
        <begin position="150"/>
        <end position="169"/>
    </location>
</feature>
<keyword evidence="1" id="KW-0472">Membrane</keyword>
<feature type="transmembrane region" description="Helical" evidence="1">
    <location>
        <begin position="125"/>
        <end position="143"/>
    </location>
</feature>
<comment type="caution">
    <text evidence="2">The sequence shown here is derived from an EMBL/GenBank/DDBJ whole genome shotgun (WGS) entry which is preliminary data.</text>
</comment>
<feature type="transmembrane region" description="Helical" evidence="1">
    <location>
        <begin position="181"/>
        <end position="199"/>
    </location>
</feature>
<feature type="transmembrane region" description="Helical" evidence="1">
    <location>
        <begin position="95"/>
        <end position="119"/>
    </location>
</feature>